<organism evidence="1 2">
    <name type="scientific">Pseudomonas quercus</name>
    <dbReference type="NCBI Taxonomy" id="2722792"/>
    <lineage>
        <taxon>Bacteria</taxon>
        <taxon>Pseudomonadati</taxon>
        <taxon>Pseudomonadota</taxon>
        <taxon>Gammaproteobacteria</taxon>
        <taxon>Pseudomonadales</taxon>
        <taxon>Pseudomonadaceae</taxon>
        <taxon>Pseudomonas</taxon>
    </lineage>
</organism>
<gene>
    <name evidence="1" type="ORF">HBH25_02690</name>
</gene>
<sequence length="63" mass="6792">MAAARNTTSAIPEKGANERTLALVGFGIPFNEVVGHPREFLVADLPRQLAATMKGGRIAVRFR</sequence>
<dbReference type="Proteomes" id="UP000746535">
    <property type="component" value="Unassembled WGS sequence"/>
</dbReference>
<protein>
    <submittedName>
        <fullName evidence="1">Uncharacterized protein</fullName>
    </submittedName>
</protein>
<proteinExistence type="predicted"/>
<name>A0ABX0Y927_9PSED</name>
<keyword evidence="2" id="KW-1185">Reference proteome</keyword>
<accession>A0ABX0Y927</accession>
<evidence type="ECO:0000313" key="1">
    <source>
        <dbReference type="EMBL" id="NJO99771.1"/>
    </source>
</evidence>
<dbReference type="EMBL" id="JAAVJI010000001">
    <property type="protein sequence ID" value="NJO99771.1"/>
    <property type="molecule type" value="Genomic_DNA"/>
</dbReference>
<reference evidence="1 2" key="1">
    <citation type="submission" date="2020-03" db="EMBL/GenBank/DDBJ databases">
        <authorList>
            <person name="Wang L."/>
            <person name="He N."/>
            <person name="Li Y."/>
            <person name="Fang Y."/>
            <person name="Zhang F."/>
        </authorList>
    </citation>
    <scope>NUCLEOTIDE SEQUENCE [LARGE SCALE GENOMIC DNA]</scope>
    <source>
        <strain evidence="2">hsmgli-8</strain>
    </source>
</reference>
<comment type="caution">
    <text evidence="1">The sequence shown here is derived from an EMBL/GenBank/DDBJ whole genome shotgun (WGS) entry which is preliminary data.</text>
</comment>
<evidence type="ECO:0000313" key="2">
    <source>
        <dbReference type="Proteomes" id="UP000746535"/>
    </source>
</evidence>
<dbReference type="RefSeq" id="WP_168081211.1">
    <property type="nucleotide sequence ID" value="NZ_JAAVJI010000001.1"/>
</dbReference>